<dbReference type="Proteomes" id="UP000321058">
    <property type="component" value="Unassembled WGS sequence"/>
</dbReference>
<dbReference type="PANTHER" id="PTHR47561">
    <property type="entry name" value="POLYSACCHARIDE DEACETYLASE FAMILY PROTEIN (AFU_ORTHOLOGUE AFUA_6G05030)"/>
    <property type="match status" value="1"/>
</dbReference>
<dbReference type="Gene3D" id="3.20.20.370">
    <property type="entry name" value="Glycoside hydrolase/deacetylase"/>
    <property type="match status" value="1"/>
</dbReference>
<dbReference type="PANTHER" id="PTHR47561:SF1">
    <property type="entry name" value="POLYSACCHARIDE DEACETYLASE FAMILY PROTEIN (AFU_ORTHOLOGUE AFUA_6G05030)"/>
    <property type="match status" value="1"/>
</dbReference>
<evidence type="ECO:0000256" key="2">
    <source>
        <dbReference type="ARBA" id="ARBA00010973"/>
    </source>
</evidence>
<dbReference type="InterPro" id="IPR011330">
    <property type="entry name" value="Glyco_hydro/deAcase_b/a-brl"/>
</dbReference>
<evidence type="ECO:0000256" key="1">
    <source>
        <dbReference type="ARBA" id="ARBA00003236"/>
    </source>
</evidence>
<proteinExistence type="inferred from homology"/>
<evidence type="ECO:0000313" key="7">
    <source>
        <dbReference type="Proteomes" id="UP000321058"/>
    </source>
</evidence>
<reference evidence="6 7" key="1">
    <citation type="submission" date="2019-07" db="EMBL/GenBank/DDBJ databases">
        <title>Whole genome shotgun sequence of Reyranella soli NBRC 108950.</title>
        <authorList>
            <person name="Hosoyama A."/>
            <person name="Uohara A."/>
            <person name="Ohji S."/>
            <person name="Ichikawa N."/>
        </authorList>
    </citation>
    <scope>NUCLEOTIDE SEQUENCE [LARGE SCALE GENOMIC DNA]</scope>
    <source>
        <strain evidence="6 7">NBRC 108950</strain>
    </source>
</reference>
<comment type="function">
    <text evidence="1">Is involved in generating a small heat-stable compound (Nod), an acylated oligomer of N-acetylglucosamine, that stimulates mitosis in various plant protoplasts.</text>
</comment>
<protein>
    <recommendedName>
        <fullName evidence="3">Chitooligosaccharide deacetylase</fullName>
    </recommendedName>
    <alternativeName>
        <fullName evidence="4">Nodulation protein B</fullName>
    </alternativeName>
</protein>
<evidence type="ECO:0000256" key="4">
    <source>
        <dbReference type="ARBA" id="ARBA00032976"/>
    </source>
</evidence>
<gene>
    <name evidence="6" type="ORF">RSO01_33890</name>
</gene>
<evidence type="ECO:0000313" key="6">
    <source>
        <dbReference type="EMBL" id="GEP56223.1"/>
    </source>
</evidence>
<dbReference type="RefSeq" id="WP_147150294.1">
    <property type="nucleotide sequence ID" value="NZ_BKAJ01000058.1"/>
</dbReference>
<feature type="domain" description="NodB homology" evidence="5">
    <location>
        <begin position="79"/>
        <end position="155"/>
    </location>
</feature>
<comment type="similarity">
    <text evidence="2">Belongs to the polysaccharide deacetylase family.</text>
</comment>
<organism evidence="6 7">
    <name type="scientific">Reyranella soli</name>
    <dbReference type="NCBI Taxonomy" id="1230389"/>
    <lineage>
        <taxon>Bacteria</taxon>
        <taxon>Pseudomonadati</taxon>
        <taxon>Pseudomonadota</taxon>
        <taxon>Alphaproteobacteria</taxon>
        <taxon>Hyphomicrobiales</taxon>
        <taxon>Reyranellaceae</taxon>
        <taxon>Reyranella</taxon>
    </lineage>
</organism>
<dbReference type="GO" id="GO:0016810">
    <property type="term" value="F:hydrolase activity, acting on carbon-nitrogen (but not peptide) bonds"/>
    <property type="evidence" value="ECO:0007669"/>
    <property type="project" value="InterPro"/>
</dbReference>
<sequence length="297" mass="34018">MDTSTDIANALDHDIAALKAKAADFDARHQLIEKVTWPQGVRIAVNFTADFDAMLLRRLFNEPPSQLAKGEFGGRVGIWRLIELFDSHKIKATIFTPGRICELYPRAVKAASESGHEIADHMWEHQVPKDPELERDHLRKAKDAIEKLTGKRPMGTRSWHTRELLLEEGFVYNSHDTLDALPHYVSGPDGSKPLLNLPFHYAIDDAMFFSFAWLNTENQAQRMMDPDHVEEIWWAAFLQQYQQGGYLNICMHPFVSGRALRIAMLDRLINRMKELPGVWFPTCEQVARHVLATHPAR</sequence>
<dbReference type="Pfam" id="PF01522">
    <property type="entry name" value="Polysacc_deac_1"/>
    <property type="match status" value="1"/>
</dbReference>
<comment type="caution">
    <text evidence="6">The sequence shown here is derived from an EMBL/GenBank/DDBJ whole genome shotgun (WGS) entry which is preliminary data.</text>
</comment>
<keyword evidence="7" id="KW-1185">Reference proteome</keyword>
<accession>A0A512NBA6</accession>
<dbReference type="OrthoDB" id="9784220at2"/>
<dbReference type="AlphaFoldDB" id="A0A512NBA6"/>
<evidence type="ECO:0000256" key="3">
    <source>
        <dbReference type="ARBA" id="ARBA00020071"/>
    </source>
</evidence>
<dbReference type="SUPFAM" id="SSF88713">
    <property type="entry name" value="Glycoside hydrolase/deacetylase"/>
    <property type="match status" value="1"/>
</dbReference>
<dbReference type="GO" id="GO:0005975">
    <property type="term" value="P:carbohydrate metabolic process"/>
    <property type="evidence" value="ECO:0007669"/>
    <property type="project" value="InterPro"/>
</dbReference>
<dbReference type="InterPro" id="IPR002509">
    <property type="entry name" value="NODB_dom"/>
</dbReference>
<evidence type="ECO:0000259" key="5">
    <source>
        <dbReference type="Pfam" id="PF01522"/>
    </source>
</evidence>
<name>A0A512NBA6_9HYPH</name>
<dbReference type="EMBL" id="BKAJ01000058">
    <property type="protein sequence ID" value="GEP56223.1"/>
    <property type="molecule type" value="Genomic_DNA"/>
</dbReference>